<sequence length="323" mass="36194">MLSCFLALTSAALVETFQEKSFLNWMRTNNQFYTGDEYHFRLGIYLANSRFVQEHNRGNYHYKVSLNKFSAYTPAEYKTMLGEMNAFSTKNIPKSQSKKNWPTPPEQLDWRESGAVNEIVDQGSCGSCWAFGAIAGAEGCWFINKGELLKFSEQNLVDCVTTCDGCAGGTRDTAYTYIIENQNGQFNLASDYPYTAKDEFCKYDSTTAVGGIRGYVQPTPLDEDDLLAHVAHYGPTTVGIDASGSGFMEYNSGIYDRPENCNPDGINHGVCCVGYGEENGIKYWIVRNSWGAEWGEGGFIRMGRYLDQCGISRKAYSVYYDNQ</sequence>
<feature type="signal peptide" evidence="3">
    <location>
        <begin position="1"/>
        <end position="16"/>
    </location>
</feature>
<accession>A0ABR2H1Z7</accession>
<reference evidence="6 7" key="1">
    <citation type="submission" date="2024-04" db="EMBL/GenBank/DDBJ databases">
        <title>Tritrichomonas musculus Genome.</title>
        <authorList>
            <person name="Alves-Ferreira E."/>
            <person name="Grigg M."/>
            <person name="Lorenzi H."/>
            <person name="Galac M."/>
        </authorList>
    </citation>
    <scope>NUCLEOTIDE SEQUENCE [LARGE SCALE GENOMIC DNA]</scope>
    <source>
        <strain evidence="6 7">EAF2021</strain>
    </source>
</reference>
<dbReference type="InterPro" id="IPR013128">
    <property type="entry name" value="Peptidase_C1A"/>
</dbReference>
<dbReference type="InterPro" id="IPR038765">
    <property type="entry name" value="Papain-like_cys_pep_sf"/>
</dbReference>
<gene>
    <name evidence="6" type="ORF">M9Y10_031174</name>
</gene>
<proteinExistence type="inferred from homology"/>
<evidence type="ECO:0000256" key="3">
    <source>
        <dbReference type="SAM" id="SignalP"/>
    </source>
</evidence>
<comment type="similarity">
    <text evidence="1">Belongs to the peptidase C1 family.</text>
</comment>
<feature type="chain" id="PRO_5045754439" evidence="3">
    <location>
        <begin position="17"/>
        <end position="323"/>
    </location>
</feature>
<dbReference type="Proteomes" id="UP001470230">
    <property type="component" value="Unassembled WGS sequence"/>
</dbReference>
<evidence type="ECO:0000313" key="7">
    <source>
        <dbReference type="Proteomes" id="UP001470230"/>
    </source>
</evidence>
<dbReference type="PROSITE" id="PS00139">
    <property type="entry name" value="THIOL_PROTEASE_CYS"/>
    <property type="match status" value="1"/>
</dbReference>
<evidence type="ECO:0000256" key="1">
    <source>
        <dbReference type="ARBA" id="ARBA00008455"/>
    </source>
</evidence>
<evidence type="ECO:0000259" key="5">
    <source>
        <dbReference type="SMART" id="SM00848"/>
    </source>
</evidence>
<dbReference type="InterPro" id="IPR025661">
    <property type="entry name" value="Pept_asp_AS"/>
</dbReference>
<keyword evidence="3" id="KW-0732">Signal</keyword>
<dbReference type="Gene3D" id="3.90.70.10">
    <property type="entry name" value="Cysteine proteinases"/>
    <property type="match status" value="1"/>
</dbReference>
<dbReference type="InterPro" id="IPR039417">
    <property type="entry name" value="Peptidase_C1A_papain-like"/>
</dbReference>
<keyword evidence="7" id="KW-1185">Reference proteome</keyword>
<feature type="domain" description="Peptidase C1A papain C-terminal" evidence="4">
    <location>
        <begin position="104"/>
        <end position="319"/>
    </location>
</feature>
<dbReference type="SMART" id="SM00848">
    <property type="entry name" value="Inhibitor_I29"/>
    <property type="match status" value="1"/>
</dbReference>
<evidence type="ECO:0000256" key="2">
    <source>
        <dbReference type="ARBA" id="ARBA00023157"/>
    </source>
</evidence>
<keyword evidence="2" id="KW-1015">Disulfide bond</keyword>
<dbReference type="PANTHER" id="PTHR12411">
    <property type="entry name" value="CYSTEINE PROTEASE FAMILY C1-RELATED"/>
    <property type="match status" value="1"/>
</dbReference>
<dbReference type="Pfam" id="PF00112">
    <property type="entry name" value="Peptidase_C1"/>
    <property type="match status" value="1"/>
</dbReference>
<dbReference type="InterPro" id="IPR000169">
    <property type="entry name" value="Pept_cys_AS"/>
</dbReference>
<organism evidence="6 7">
    <name type="scientific">Tritrichomonas musculus</name>
    <dbReference type="NCBI Taxonomy" id="1915356"/>
    <lineage>
        <taxon>Eukaryota</taxon>
        <taxon>Metamonada</taxon>
        <taxon>Parabasalia</taxon>
        <taxon>Tritrichomonadida</taxon>
        <taxon>Tritrichomonadidae</taxon>
        <taxon>Tritrichomonas</taxon>
    </lineage>
</organism>
<evidence type="ECO:0000259" key="4">
    <source>
        <dbReference type="SMART" id="SM00645"/>
    </source>
</evidence>
<dbReference type="InterPro" id="IPR000668">
    <property type="entry name" value="Peptidase_C1A_C"/>
</dbReference>
<dbReference type="SMART" id="SM00645">
    <property type="entry name" value="Pept_C1"/>
    <property type="match status" value="1"/>
</dbReference>
<dbReference type="Pfam" id="PF08246">
    <property type="entry name" value="Inhibitor_I29"/>
    <property type="match status" value="1"/>
</dbReference>
<dbReference type="SUPFAM" id="SSF54001">
    <property type="entry name" value="Cysteine proteinases"/>
    <property type="match status" value="1"/>
</dbReference>
<evidence type="ECO:0000313" key="6">
    <source>
        <dbReference type="EMBL" id="KAK8840229.1"/>
    </source>
</evidence>
<comment type="caution">
    <text evidence="6">The sequence shown here is derived from an EMBL/GenBank/DDBJ whole genome shotgun (WGS) entry which is preliminary data.</text>
</comment>
<dbReference type="PROSITE" id="PS00640">
    <property type="entry name" value="THIOL_PROTEASE_ASN"/>
    <property type="match status" value="1"/>
</dbReference>
<dbReference type="InterPro" id="IPR013201">
    <property type="entry name" value="Prot_inhib_I29"/>
</dbReference>
<name>A0ABR2H1Z7_9EUKA</name>
<dbReference type="CDD" id="cd02248">
    <property type="entry name" value="Peptidase_C1A"/>
    <property type="match status" value="1"/>
</dbReference>
<dbReference type="PRINTS" id="PR00705">
    <property type="entry name" value="PAPAIN"/>
</dbReference>
<feature type="domain" description="Cathepsin propeptide inhibitor" evidence="5">
    <location>
        <begin position="22"/>
        <end position="77"/>
    </location>
</feature>
<dbReference type="EMBL" id="JAPFFF010000048">
    <property type="protein sequence ID" value="KAK8840229.1"/>
    <property type="molecule type" value="Genomic_DNA"/>
</dbReference>
<protein>
    <submittedName>
        <fullName evidence="6">Uncharacterized protein</fullName>
    </submittedName>
</protein>